<evidence type="ECO:0000256" key="9">
    <source>
        <dbReference type="ARBA" id="ARBA00031306"/>
    </source>
</evidence>
<dbReference type="EC" id="2.7.1.180" evidence="2"/>
<dbReference type="Gene3D" id="3.10.520.10">
    <property type="entry name" value="ApbE-like domains"/>
    <property type="match status" value="1"/>
</dbReference>
<dbReference type="Pfam" id="PF02424">
    <property type="entry name" value="ApbE"/>
    <property type="match status" value="1"/>
</dbReference>
<comment type="caution">
    <text evidence="11">The sequence shown here is derived from an EMBL/GenBank/DDBJ whole genome shotgun (WGS) entry which is preliminary data.</text>
</comment>
<keyword evidence="8" id="KW-0460">Magnesium</keyword>
<keyword evidence="5 11" id="KW-0808">Transferase</keyword>
<keyword evidence="7" id="KW-0274">FAD</keyword>
<dbReference type="PANTHER" id="PTHR30040:SF2">
    <property type="entry name" value="FAD:PROTEIN FMN TRANSFERASE"/>
    <property type="match status" value="1"/>
</dbReference>
<protein>
    <recommendedName>
        <fullName evidence="3">FAD:protein FMN transferase</fullName>
        <ecNumber evidence="2">2.7.1.180</ecNumber>
    </recommendedName>
    <alternativeName>
        <fullName evidence="9">Flavin transferase</fullName>
    </alternativeName>
</protein>
<dbReference type="GO" id="GO:0046872">
    <property type="term" value="F:metal ion binding"/>
    <property type="evidence" value="ECO:0007669"/>
    <property type="project" value="UniProtKB-KW"/>
</dbReference>
<reference evidence="11" key="1">
    <citation type="submission" date="2019-09" db="EMBL/GenBank/DDBJ databases">
        <authorList>
            <person name="Li J."/>
        </authorList>
    </citation>
    <scope>NUCLEOTIDE SEQUENCE [LARGE SCALE GENOMIC DNA]</scope>
    <source>
        <strain evidence="11">NRBC 14897</strain>
    </source>
</reference>
<organism evidence="11 12">
    <name type="scientific">Aeromicrobium fastidiosum</name>
    <dbReference type="NCBI Taxonomy" id="52699"/>
    <lineage>
        <taxon>Bacteria</taxon>
        <taxon>Bacillati</taxon>
        <taxon>Actinomycetota</taxon>
        <taxon>Actinomycetes</taxon>
        <taxon>Propionibacteriales</taxon>
        <taxon>Nocardioidaceae</taxon>
        <taxon>Aeromicrobium</taxon>
    </lineage>
</organism>
<dbReference type="AlphaFoldDB" id="A0A641AQ38"/>
<dbReference type="InterPro" id="IPR003374">
    <property type="entry name" value="ApbE-like_sf"/>
</dbReference>
<dbReference type="PANTHER" id="PTHR30040">
    <property type="entry name" value="THIAMINE BIOSYNTHESIS LIPOPROTEIN APBE"/>
    <property type="match status" value="1"/>
</dbReference>
<comment type="catalytic activity">
    <reaction evidence="10">
        <text>L-threonyl-[protein] + FAD = FMN-L-threonyl-[protein] + AMP + H(+)</text>
        <dbReference type="Rhea" id="RHEA:36847"/>
        <dbReference type="Rhea" id="RHEA-COMP:11060"/>
        <dbReference type="Rhea" id="RHEA-COMP:11061"/>
        <dbReference type="ChEBI" id="CHEBI:15378"/>
        <dbReference type="ChEBI" id="CHEBI:30013"/>
        <dbReference type="ChEBI" id="CHEBI:57692"/>
        <dbReference type="ChEBI" id="CHEBI:74257"/>
        <dbReference type="ChEBI" id="CHEBI:456215"/>
        <dbReference type="EC" id="2.7.1.180"/>
    </reaction>
</comment>
<evidence type="ECO:0000256" key="3">
    <source>
        <dbReference type="ARBA" id="ARBA00016337"/>
    </source>
</evidence>
<evidence type="ECO:0000256" key="8">
    <source>
        <dbReference type="ARBA" id="ARBA00022842"/>
    </source>
</evidence>
<sequence>MTRSTRSRPKRAPDVHAWGFEAIGTAWQIDTREPVAPDVRTAVLDRIEEFDRAWSRFRPDSLVTQMSERAGTWTLPDEASQLLGFYAELHDVSDGAVNPLIGRTLSDLGYDADYSLVASVEPAGVPPWSSIELSEGVLTTTRPVLLDVGAAGKGLLVDLVAGIVGRETHQFTVDASGDLYHGGATPLRIALEHPLDPTRAIGIAEIDPEDALCASATNRRAWGDGLHHVVDARTGRPTDDVIATWVVVPQSCMRADGLATAHFFTDPVALMERFQHQFVRMHADGRVQWSPDFPGEIFT</sequence>
<evidence type="ECO:0000256" key="2">
    <source>
        <dbReference type="ARBA" id="ARBA00011955"/>
    </source>
</evidence>
<proteinExistence type="predicted"/>
<evidence type="ECO:0000256" key="5">
    <source>
        <dbReference type="ARBA" id="ARBA00022679"/>
    </source>
</evidence>
<evidence type="ECO:0000256" key="10">
    <source>
        <dbReference type="ARBA" id="ARBA00048540"/>
    </source>
</evidence>
<gene>
    <name evidence="11" type="ORF">ESP62_002260</name>
</gene>
<comment type="cofactor">
    <cofactor evidence="1">
        <name>Mg(2+)</name>
        <dbReference type="ChEBI" id="CHEBI:18420"/>
    </cofactor>
</comment>
<dbReference type="Proteomes" id="UP001515100">
    <property type="component" value="Unassembled WGS sequence"/>
</dbReference>
<dbReference type="OrthoDB" id="3728306at2"/>
<evidence type="ECO:0000256" key="7">
    <source>
        <dbReference type="ARBA" id="ARBA00022827"/>
    </source>
</evidence>
<dbReference type="InterPro" id="IPR024932">
    <property type="entry name" value="ApbE"/>
</dbReference>
<evidence type="ECO:0000256" key="6">
    <source>
        <dbReference type="ARBA" id="ARBA00022723"/>
    </source>
</evidence>
<name>A0A641AQ38_9ACTN</name>
<evidence type="ECO:0000256" key="1">
    <source>
        <dbReference type="ARBA" id="ARBA00001946"/>
    </source>
</evidence>
<keyword evidence="12" id="KW-1185">Reference proteome</keyword>
<keyword evidence="4" id="KW-0285">Flavoprotein</keyword>
<evidence type="ECO:0000313" key="11">
    <source>
        <dbReference type="EMBL" id="KAA1380049.1"/>
    </source>
</evidence>
<accession>A0A641AQ38</accession>
<evidence type="ECO:0000256" key="4">
    <source>
        <dbReference type="ARBA" id="ARBA00022630"/>
    </source>
</evidence>
<dbReference type="SUPFAM" id="SSF143631">
    <property type="entry name" value="ApbE-like"/>
    <property type="match status" value="1"/>
</dbReference>
<evidence type="ECO:0000313" key="12">
    <source>
        <dbReference type="Proteomes" id="UP001515100"/>
    </source>
</evidence>
<dbReference type="EMBL" id="SDPP02000001">
    <property type="protein sequence ID" value="KAA1380049.1"/>
    <property type="molecule type" value="Genomic_DNA"/>
</dbReference>
<keyword evidence="6" id="KW-0479">Metal-binding</keyword>
<dbReference type="GO" id="GO:0016740">
    <property type="term" value="F:transferase activity"/>
    <property type="evidence" value="ECO:0007669"/>
    <property type="project" value="UniProtKB-KW"/>
</dbReference>